<feature type="DNA-binding region" description="H-T-H motif" evidence="2">
    <location>
        <begin position="37"/>
        <end position="56"/>
    </location>
</feature>
<evidence type="ECO:0000313" key="4">
    <source>
        <dbReference type="EMBL" id="MFC5751616.1"/>
    </source>
</evidence>
<gene>
    <name evidence="4" type="ORF">ACFPZN_38875</name>
</gene>
<dbReference type="Gene3D" id="1.10.357.10">
    <property type="entry name" value="Tetracycline Repressor, domain 2"/>
    <property type="match status" value="1"/>
</dbReference>
<dbReference type="PRINTS" id="PR00455">
    <property type="entry name" value="HTHTETR"/>
</dbReference>
<evidence type="ECO:0000259" key="3">
    <source>
        <dbReference type="PROSITE" id="PS50977"/>
    </source>
</evidence>
<keyword evidence="5" id="KW-1185">Reference proteome</keyword>
<dbReference type="PANTHER" id="PTHR30055">
    <property type="entry name" value="HTH-TYPE TRANSCRIPTIONAL REGULATOR RUTR"/>
    <property type="match status" value="1"/>
</dbReference>
<dbReference type="SUPFAM" id="SSF46689">
    <property type="entry name" value="Homeodomain-like"/>
    <property type="match status" value="1"/>
</dbReference>
<proteinExistence type="predicted"/>
<dbReference type="EMBL" id="JBHSON010000072">
    <property type="protein sequence ID" value="MFC5751616.1"/>
    <property type="molecule type" value="Genomic_DNA"/>
</dbReference>
<dbReference type="RefSeq" id="WP_378287547.1">
    <property type="nucleotide sequence ID" value="NZ_JBHSON010000072.1"/>
</dbReference>
<evidence type="ECO:0000313" key="5">
    <source>
        <dbReference type="Proteomes" id="UP001596074"/>
    </source>
</evidence>
<dbReference type="InterPro" id="IPR050109">
    <property type="entry name" value="HTH-type_TetR-like_transc_reg"/>
</dbReference>
<dbReference type="Pfam" id="PF00440">
    <property type="entry name" value="TetR_N"/>
    <property type="match status" value="1"/>
</dbReference>
<dbReference type="InterPro" id="IPR009057">
    <property type="entry name" value="Homeodomain-like_sf"/>
</dbReference>
<dbReference type="PANTHER" id="PTHR30055:SF226">
    <property type="entry name" value="HTH-TYPE TRANSCRIPTIONAL REGULATOR PKSA"/>
    <property type="match status" value="1"/>
</dbReference>
<dbReference type="Proteomes" id="UP001596074">
    <property type="component" value="Unassembled WGS sequence"/>
</dbReference>
<feature type="domain" description="HTH tetR-type" evidence="3">
    <location>
        <begin position="15"/>
        <end position="74"/>
    </location>
</feature>
<dbReference type="InterPro" id="IPR001647">
    <property type="entry name" value="HTH_TetR"/>
</dbReference>
<evidence type="ECO:0000256" key="2">
    <source>
        <dbReference type="PROSITE-ProRule" id="PRU00335"/>
    </source>
</evidence>
<comment type="caution">
    <text evidence="4">The sequence shown here is derived from an EMBL/GenBank/DDBJ whole genome shotgun (WGS) entry which is preliminary data.</text>
</comment>
<evidence type="ECO:0000256" key="1">
    <source>
        <dbReference type="ARBA" id="ARBA00023125"/>
    </source>
</evidence>
<dbReference type="PROSITE" id="PS50977">
    <property type="entry name" value="HTH_TETR_2"/>
    <property type="match status" value="1"/>
</dbReference>
<organism evidence="4 5">
    <name type="scientific">Actinomadura rugatobispora</name>
    <dbReference type="NCBI Taxonomy" id="1994"/>
    <lineage>
        <taxon>Bacteria</taxon>
        <taxon>Bacillati</taxon>
        <taxon>Actinomycetota</taxon>
        <taxon>Actinomycetes</taxon>
        <taxon>Streptosporangiales</taxon>
        <taxon>Thermomonosporaceae</taxon>
        <taxon>Actinomadura</taxon>
    </lineage>
</organism>
<reference evidence="5" key="1">
    <citation type="journal article" date="2019" name="Int. J. Syst. Evol. Microbiol.">
        <title>The Global Catalogue of Microorganisms (GCM) 10K type strain sequencing project: providing services to taxonomists for standard genome sequencing and annotation.</title>
        <authorList>
            <consortium name="The Broad Institute Genomics Platform"/>
            <consortium name="The Broad Institute Genome Sequencing Center for Infectious Disease"/>
            <person name="Wu L."/>
            <person name="Ma J."/>
        </authorList>
    </citation>
    <scope>NUCLEOTIDE SEQUENCE [LARGE SCALE GENOMIC DNA]</scope>
    <source>
        <strain evidence="5">KCTC 42087</strain>
    </source>
</reference>
<protein>
    <submittedName>
        <fullName evidence="4">TetR/AcrR family transcriptional regulator</fullName>
    </submittedName>
</protein>
<keyword evidence="1 2" id="KW-0238">DNA-binding</keyword>
<sequence length="208" mass="22698">MTKPEEGVPRGAHRPSRRAQVVEAAIRVFADQGLKASVAAVAAESGMSPASIYYHFPTKDELLTAALEEISSRISKTTLAAGGEEALDIRGAAQAVWEYHREHAAETRLLYAWAATGPEPARAVRDQFVARHVEQSRRRMSDQGRQSRLDLAVADLAARAYVRMAMDLSQAWAAGGRIAGYRRKDLIVEALIEVGERLAGSSPDTRTM</sequence>
<accession>A0ABW1A908</accession>
<name>A0ABW1A908_9ACTN</name>